<sequence>MLFTALQFAALTAAAAVIDSTINFGPFCGTPAPVYANGTKASNWPAYIAELEATSSFGGGKGTTDAWGNNGGPIPWPRDGNNQVIIPYCFTEEFDRKNVRSVVENTMAKWIEYLGGPAGSDTRHALSFQERKNNQGKPLYCSTGGDCNTWNLAVPQDTVAIEYTEGTSWGASMAHEHNRPDRDTYIRVDYHRLADWPDCWNRARSAEGDRITEDGLCLDMYHAIKYGYSCSAYIINLVEPGWPITSMIGYALSSIMHYPSVNGDATEECRMNGDGCALEEWVHWNDHDQGTQLLYQMRKPSEMDLLWVKITYPWHVET</sequence>
<name>A0A2W1D5V4_9PLEO</name>
<proteinExistence type="predicted"/>
<feature type="chain" id="PRO_5041123481" evidence="1">
    <location>
        <begin position="17"/>
        <end position="318"/>
    </location>
</feature>
<organism evidence="2 3">
    <name type="scientific">Pyrenophora tritici-repentis</name>
    <dbReference type="NCBI Taxonomy" id="45151"/>
    <lineage>
        <taxon>Eukaryota</taxon>
        <taxon>Fungi</taxon>
        <taxon>Dikarya</taxon>
        <taxon>Ascomycota</taxon>
        <taxon>Pezizomycotina</taxon>
        <taxon>Dothideomycetes</taxon>
        <taxon>Pleosporomycetidae</taxon>
        <taxon>Pleosporales</taxon>
        <taxon>Pleosporineae</taxon>
        <taxon>Pleosporaceae</taxon>
        <taxon>Pyrenophora</taxon>
    </lineage>
</organism>
<dbReference type="AlphaFoldDB" id="A0A2W1D5V4"/>
<evidence type="ECO:0000256" key="1">
    <source>
        <dbReference type="SAM" id="SignalP"/>
    </source>
</evidence>
<dbReference type="EMBL" id="NRDI02000002">
    <property type="protein sequence ID" value="KAI1519621.1"/>
    <property type="molecule type" value="Genomic_DNA"/>
</dbReference>
<reference evidence="3" key="1">
    <citation type="journal article" date="2022" name="Microb. Genom.">
        <title>A global pangenome for the wheat fungal pathogen Pyrenophora tritici-repentis and prediction of effector protein structural homology.</title>
        <authorList>
            <person name="Moolhuijzen P.M."/>
            <person name="See P.T."/>
            <person name="Shi G."/>
            <person name="Powell H.R."/>
            <person name="Cockram J."/>
            <person name="Jorgensen L.N."/>
            <person name="Benslimane H."/>
            <person name="Strelkov S.E."/>
            <person name="Turner J."/>
            <person name="Liu Z."/>
            <person name="Moffat C.S."/>
        </authorList>
    </citation>
    <scope>NUCLEOTIDE SEQUENCE [LARGE SCALE GENOMIC DNA]</scope>
</reference>
<feature type="signal peptide" evidence="1">
    <location>
        <begin position="1"/>
        <end position="16"/>
    </location>
</feature>
<keyword evidence="3" id="KW-1185">Reference proteome</keyword>
<dbReference type="GO" id="GO:0008237">
    <property type="term" value="F:metallopeptidase activity"/>
    <property type="evidence" value="ECO:0007669"/>
    <property type="project" value="InterPro"/>
</dbReference>
<evidence type="ECO:0000313" key="3">
    <source>
        <dbReference type="Proteomes" id="UP000249757"/>
    </source>
</evidence>
<dbReference type="InterPro" id="IPR024079">
    <property type="entry name" value="MetalloPept_cat_dom_sf"/>
</dbReference>
<dbReference type="Proteomes" id="UP000249757">
    <property type="component" value="Unassembled WGS sequence"/>
</dbReference>
<protein>
    <submittedName>
        <fullName evidence="2">Uncharacterized protein</fullName>
    </submittedName>
</protein>
<accession>A0A2W1D5V4</accession>
<comment type="caution">
    <text evidence="2">The sequence shown here is derived from an EMBL/GenBank/DDBJ whole genome shotgun (WGS) entry which is preliminary data.</text>
</comment>
<evidence type="ECO:0000313" key="2">
    <source>
        <dbReference type="EMBL" id="KAI1519621.1"/>
    </source>
</evidence>
<gene>
    <name evidence="2" type="ORF">Ptr86124_002749</name>
</gene>
<dbReference type="Gene3D" id="3.40.390.10">
    <property type="entry name" value="Collagenase (Catalytic Domain)"/>
    <property type="match status" value="1"/>
</dbReference>
<keyword evidence="1" id="KW-0732">Signal</keyword>
<dbReference type="OMA" id="VEPGWPI"/>
<dbReference type="SUPFAM" id="SSF55486">
    <property type="entry name" value="Metalloproteases ('zincins'), catalytic domain"/>
    <property type="match status" value="1"/>
</dbReference>